<comment type="similarity">
    <text evidence="7">Belongs to the RecR family.</text>
</comment>
<reference evidence="9" key="1">
    <citation type="submission" date="2009-11" db="EMBL/GenBank/DDBJ databases">
        <title>Microbial diversity profiles of fluids from low-temperature petroleum reservoirs with and without exogenous water perturbation.</title>
        <authorList>
            <person name="Pham V.D."/>
            <person name="Hnatow L.L."/>
            <person name="Zhang S."/>
            <person name="Fallon R.D."/>
            <person name="DeLong E.F."/>
            <person name="Keeler S.J."/>
        </authorList>
    </citation>
    <scope>NUCLEOTIDE SEQUENCE</scope>
</reference>
<evidence type="ECO:0000259" key="8">
    <source>
        <dbReference type="PROSITE" id="PS50880"/>
    </source>
</evidence>
<dbReference type="GO" id="GO:0003677">
    <property type="term" value="F:DNA binding"/>
    <property type="evidence" value="ECO:0007669"/>
    <property type="project" value="UniProtKB-UniRule"/>
</dbReference>
<dbReference type="InterPro" id="IPR000093">
    <property type="entry name" value="DNA_Rcmb_RecR"/>
</dbReference>
<dbReference type="PANTHER" id="PTHR30446:SF0">
    <property type="entry name" value="RECOMBINATION PROTEIN RECR"/>
    <property type="match status" value="1"/>
</dbReference>
<feature type="zinc finger region" description="C4-type" evidence="7">
    <location>
        <begin position="59"/>
        <end position="74"/>
    </location>
</feature>
<dbReference type="InterPro" id="IPR023627">
    <property type="entry name" value="Rcmb_RecR"/>
</dbReference>
<evidence type="ECO:0000256" key="6">
    <source>
        <dbReference type="ARBA" id="ARBA00023204"/>
    </source>
</evidence>
<keyword evidence="4 7" id="KW-0862">Zinc</keyword>
<dbReference type="InterPro" id="IPR003583">
    <property type="entry name" value="Hlx-hairpin-Hlx_DNA-bd_motif"/>
</dbReference>
<keyword evidence="6 7" id="KW-0234">DNA repair</keyword>
<evidence type="ECO:0000256" key="1">
    <source>
        <dbReference type="ARBA" id="ARBA00022723"/>
    </source>
</evidence>
<dbReference type="Pfam" id="PF02132">
    <property type="entry name" value="RecR_ZnF"/>
    <property type="match status" value="1"/>
</dbReference>
<evidence type="ECO:0000256" key="3">
    <source>
        <dbReference type="ARBA" id="ARBA00022771"/>
    </source>
</evidence>
<gene>
    <name evidence="7" type="primary">recR</name>
</gene>
<dbReference type="SUPFAM" id="SSF111304">
    <property type="entry name" value="Recombination protein RecR"/>
    <property type="match status" value="1"/>
</dbReference>
<dbReference type="Gene3D" id="3.30.60.80">
    <property type="match status" value="1"/>
</dbReference>
<dbReference type="AlphaFoldDB" id="G3BMN7"/>
<evidence type="ECO:0000256" key="4">
    <source>
        <dbReference type="ARBA" id="ARBA00022833"/>
    </source>
</evidence>
<dbReference type="Pfam" id="PF13662">
    <property type="entry name" value="Toprim_4"/>
    <property type="match status" value="1"/>
</dbReference>
<organism evidence="9">
    <name type="scientific">uncultured Atribacterota bacterium</name>
    <dbReference type="NCBI Taxonomy" id="263865"/>
    <lineage>
        <taxon>Bacteria</taxon>
        <taxon>Pseudomonadati</taxon>
        <taxon>Atribacterota</taxon>
        <taxon>environmental samples</taxon>
    </lineage>
</organism>
<dbReference type="SMART" id="SM00493">
    <property type="entry name" value="TOPRIM"/>
    <property type="match status" value="1"/>
</dbReference>
<dbReference type="HAMAP" id="MF_00017">
    <property type="entry name" value="RecR"/>
    <property type="match status" value="1"/>
</dbReference>
<dbReference type="Gene3D" id="1.10.8.420">
    <property type="entry name" value="RecR Domain 1"/>
    <property type="match status" value="1"/>
</dbReference>
<keyword evidence="3 7" id="KW-0863">Zinc-finger</keyword>
<dbReference type="Gene3D" id="3.40.1360.10">
    <property type="match status" value="1"/>
</dbReference>
<dbReference type="NCBIfam" id="TIGR00615">
    <property type="entry name" value="recR"/>
    <property type="match status" value="1"/>
</dbReference>
<name>G3BMN7_9BACT</name>
<dbReference type="GO" id="GO:0006310">
    <property type="term" value="P:DNA recombination"/>
    <property type="evidence" value="ECO:0007669"/>
    <property type="project" value="UniProtKB-UniRule"/>
</dbReference>
<dbReference type="EMBL" id="GU180082">
    <property type="protein sequence ID" value="ADM95002.1"/>
    <property type="molecule type" value="Genomic_DNA"/>
</dbReference>
<proteinExistence type="inferred from homology"/>
<evidence type="ECO:0000256" key="5">
    <source>
        <dbReference type="ARBA" id="ARBA00023172"/>
    </source>
</evidence>
<dbReference type="PROSITE" id="PS50880">
    <property type="entry name" value="TOPRIM"/>
    <property type="match status" value="1"/>
</dbReference>
<evidence type="ECO:0000256" key="2">
    <source>
        <dbReference type="ARBA" id="ARBA00022763"/>
    </source>
</evidence>
<protein>
    <recommendedName>
        <fullName evidence="7">Recombination protein RecR</fullName>
    </recommendedName>
</protein>
<dbReference type="Gene3D" id="6.10.250.240">
    <property type="match status" value="1"/>
</dbReference>
<dbReference type="Pfam" id="PF21176">
    <property type="entry name" value="RecR_HhH"/>
    <property type="match status" value="1"/>
</dbReference>
<dbReference type="PANTHER" id="PTHR30446">
    <property type="entry name" value="RECOMBINATION PROTEIN RECR"/>
    <property type="match status" value="1"/>
</dbReference>
<keyword evidence="5 7" id="KW-0233">DNA recombination</keyword>
<keyword evidence="2 7" id="KW-0227">DNA damage</keyword>
<evidence type="ECO:0000256" key="7">
    <source>
        <dbReference type="HAMAP-Rule" id="MF_00017"/>
    </source>
</evidence>
<dbReference type="InterPro" id="IPR015967">
    <property type="entry name" value="Rcmb_RecR_Znf"/>
</dbReference>
<comment type="function">
    <text evidence="7">May play a role in DNA repair. It seems to be involved in an RecBC-independent recombinational process of DNA repair. It may act with RecF and RecO.</text>
</comment>
<accession>G3BMN7</accession>
<dbReference type="Pfam" id="PF21175">
    <property type="entry name" value="RecR_C"/>
    <property type="match status" value="1"/>
</dbReference>
<dbReference type="GO" id="GO:0006281">
    <property type="term" value="P:DNA repair"/>
    <property type="evidence" value="ECO:0007669"/>
    <property type="project" value="UniProtKB-UniRule"/>
</dbReference>
<dbReference type="InterPro" id="IPR034137">
    <property type="entry name" value="TOPRIM_RecR"/>
</dbReference>
<feature type="domain" description="Toprim" evidence="8">
    <location>
        <begin position="82"/>
        <end position="177"/>
    </location>
</feature>
<dbReference type="CDD" id="cd01025">
    <property type="entry name" value="TOPRIM_recR"/>
    <property type="match status" value="1"/>
</dbReference>
<dbReference type="GO" id="GO:0008270">
    <property type="term" value="F:zinc ion binding"/>
    <property type="evidence" value="ECO:0007669"/>
    <property type="project" value="UniProtKB-KW"/>
</dbReference>
<dbReference type="PROSITE" id="PS01300">
    <property type="entry name" value="RECR"/>
    <property type="match status" value="1"/>
</dbReference>
<dbReference type="InterPro" id="IPR006171">
    <property type="entry name" value="TOPRIM_dom"/>
</dbReference>
<dbReference type="SMART" id="SM00278">
    <property type="entry name" value="HhH1"/>
    <property type="match status" value="1"/>
</dbReference>
<sequence length="204" mass="22796">MSYQYARPLAILIDELSKLPGIGPKTAQRLALYILNISREEAGILAQSIINAKEQIRRCQICHNLTDQDTCEICRDKTRQKDIICVVETARDLMALEKTGGFKGLYHVLEGVISPLDGVEPDHLTIDHLISRLKAKQIKEVILATNPNIEGEVTASYIARLVKPLNIKITRIAYGIPIGGDLEYADEVTLTQALMGRQIYKNEK</sequence>
<keyword evidence="1 7" id="KW-0479">Metal-binding</keyword>
<evidence type="ECO:0000313" key="9">
    <source>
        <dbReference type="EMBL" id="ADM95002.1"/>
    </source>
</evidence>